<protein>
    <submittedName>
        <fullName evidence="1">Uncharacterized protein</fullName>
    </submittedName>
</protein>
<name>A0A1I7KQK2_9BACT</name>
<evidence type="ECO:0000313" key="2">
    <source>
        <dbReference type="Proteomes" id="UP000182491"/>
    </source>
</evidence>
<proteinExistence type="predicted"/>
<keyword evidence="2" id="KW-1185">Reference proteome</keyword>
<dbReference type="EMBL" id="FPCA01000007">
    <property type="protein sequence ID" value="SFU99689.1"/>
    <property type="molecule type" value="Genomic_DNA"/>
</dbReference>
<dbReference type="AlphaFoldDB" id="A0A1I7KQK2"/>
<organism evidence="1 2">
    <name type="scientific">Pontibacter akesuensis</name>
    <dbReference type="NCBI Taxonomy" id="388950"/>
    <lineage>
        <taxon>Bacteria</taxon>
        <taxon>Pseudomonadati</taxon>
        <taxon>Bacteroidota</taxon>
        <taxon>Cytophagia</taxon>
        <taxon>Cytophagales</taxon>
        <taxon>Hymenobacteraceae</taxon>
        <taxon>Pontibacter</taxon>
    </lineage>
</organism>
<reference evidence="2" key="1">
    <citation type="submission" date="2016-10" db="EMBL/GenBank/DDBJ databases">
        <authorList>
            <person name="Varghese N."/>
        </authorList>
    </citation>
    <scope>NUCLEOTIDE SEQUENCE [LARGE SCALE GENOMIC DNA]</scope>
    <source>
        <strain evidence="2">DSM 18820</strain>
    </source>
</reference>
<sequence length="72" mass="8153">MRHFKIRLRLKGSQRELWIAVRAKSVGEAIVIADNRCLERPFQVCGGIESFIQISEGEYHSILDSATSHGKL</sequence>
<dbReference type="Proteomes" id="UP000182491">
    <property type="component" value="Unassembled WGS sequence"/>
</dbReference>
<gene>
    <name evidence="1" type="ORF">SAMN04487941_3989</name>
</gene>
<accession>A0A1I7KQK2</accession>
<evidence type="ECO:0000313" key="1">
    <source>
        <dbReference type="EMBL" id="SFU99689.1"/>
    </source>
</evidence>